<dbReference type="EMBL" id="BGZK01000729">
    <property type="protein sequence ID" value="GBP58204.1"/>
    <property type="molecule type" value="Genomic_DNA"/>
</dbReference>
<accession>A0A4C1X778</accession>
<keyword evidence="3" id="KW-1185">Reference proteome</keyword>
<sequence>MKASEQNNDGASTTAAGATETMSTRGRPNRSGTGLDRSRRGALDVDRRAGRGGYAPARARAPGITQAARPSRTAGAQRSTGIVPARPTTGGQCTAGFYLV</sequence>
<feature type="region of interest" description="Disordered" evidence="1">
    <location>
        <begin position="1"/>
        <end position="90"/>
    </location>
</feature>
<evidence type="ECO:0000256" key="1">
    <source>
        <dbReference type="SAM" id="MobiDB-lite"/>
    </source>
</evidence>
<feature type="compositionally biased region" description="Basic and acidic residues" evidence="1">
    <location>
        <begin position="36"/>
        <end position="49"/>
    </location>
</feature>
<organism evidence="2 3">
    <name type="scientific">Eumeta variegata</name>
    <name type="common">Bagworm moth</name>
    <name type="synonym">Eumeta japonica</name>
    <dbReference type="NCBI Taxonomy" id="151549"/>
    <lineage>
        <taxon>Eukaryota</taxon>
        <taxon>Metazoa</taxon>
        <taxon>Ecdysozoa</taxon>
        <taxon>Arthropoda</taxon>
        <taxon>Hexapoda</taxon>
        <taxon>Insecta</taxon>
        <taxon>Pterygota</taxon>
        <taxon>Neoptera</taxon>
        <taxon>Endopterygota</taxon>
        <taxon>Lepidoptera</taxon>
        <taxon>Glossata</taxon>
        <taxon>Ditrysia</taxon>
        <taxon>Tineoidea</taxon>
        <taxon>Psychidae</taxon>
        <taxon>Oiketicinae</taxon>
        <taxon>Eumeta</taxon>
    </lineage>
</organism>
<feature type="compositionally biased region" description="Low complexity" evidence="1">
    <location>
        <begin position="54"/>
        <end position="63"/>
    </location>
</feature>
<protein>
    <submittedName>
        <fullName evidence="2">Uncharacterized protein</fullName>
    </submittedName>
</protein>
<evidence type="ECO:0000313" key="2">
    <source>
        <dbReference type="EMBL" id="GBP58204.1"/>
    </source>
</evidence>
<reference evidence="2 3" key="1">
    <citation type="journal article" date="2019" name="Commun. Biol.">
        <title>The bagworm genome reveals a unique fibroin gene that provides high tensile strength.</title>
        <authorList>
            <person name="Kono N."/>
            <person name="Nakamura H."/>
            <person name="Ohtoshi R."/>
            <person name="Tomita M."/>
            <person name="Numata K."/>
            <person name="Arakawa K."/>
        </authorList>
    </citation>
    <scope>NUCLEOTIDE SEQUENCE [LARGE SCALE GENOMIC DNA]</scope>
</reference>
<dbReference type="Proteomes" id="UP000299102">
    <property type="component" value="Unassembled WGS sequence"/>
</dbReference>
<dbReference type="AlphaFoldDB" id="A0A4C1X778"/>
<gene>
    <name evidence="2" type="ORF">EVAR_87782_1</name>
</gene>
<proteinExistence type="predicted"/>
<name>A0A4C1X778_EUMVA</name>
<feature type="compositionally biased region" description="Low complexity" evidence="1">
    <location>
        <begin position="10"/>
        <end position="24"/>
    </location>
</feature>
<comment type="caution">
    <text evidence="2">The sequence shown here is derived from an EMBL/GenBank/DDBJ whole genome shotgun (WGS) entry which is preliminary data.</text>
</comment>
<evidence type="ECO:0000313" key="3">
    <source>
        <dbReference type="Proteomes" id="UP000299102"/>
    </source>
</evidence>